<proteinExistence type="predicted"/>
<dbReference type="RefSeq" id="WP_072698940.1">
    <property type="nucleotide sequence ID" value="NZ_JAFBBL010000001.1"/>
</dbReference>
<dbReference type="STRING" id="1219011.GCA_001895045_00905"/>
<dbReference type="SUPFAM" id="SSF55447">
    <property type="entry name" value="CO dehydrogenase flavoprotein C-terminal domain-like"/>
    <property type="match status" value="1"/>
</dbReference>
<dbReference type="KEGG" id="rcr:NCTC10994_00248"/>
<evidence type="ECO:0000256" key="1">
    <source>
        <dbReference type="ARBA" id="ARBA00022630"/>
    </source>
</evidence>
<evidence type="ECO:0000313" key="5">
    <source>
        <dbReference type="EMBL" id="SQI28503.1"/>
    </source>
</evidence>
<feature type="domain" description="FAD-binding PCMH-type" evidence="4">
    <location>
        <begin position="1"/>
        <end position="177"/>
    </location>
</feature>
<dbReference type="InterPro" id="IPR016167">
    <property type="entry name" value="FAD-bd_PCMH_sub1"/>
</dbReference>
<dbReference type="Proteomes" id="UP000249091">
    <property type="component" value="Chromosome 1"/>
</dbReference>
<keyword evidence="1" id="KW-0285">Flavoprotein</keyword>
<dbReference type="Gene3D" id="3.30.390.50">
    <property type="entry name" value="CO dehydrogenase flavoprotein, C-terminal domain"/>
    <property type="match status" value="1"/>
</dbReference>
<evidence type="ECO:0000313" key="6">
    <source>
        <dbReference type="Proteomes" id="UP000249091"/>
    </source>
</evidence>
<protein>
    <submittedName>
        <fullName evidence="5">Ketone dehydrogenase medium subunit</fullName>
        <ecNumber evidence="5">1.2.7.4</ecNumber>
    </submittedName>
</protein>
<reference evidence="5 6" key="1">
    <citation type="submission" date="2018-06" db="EMBL/GenBank/DDBJ databases">
        <authorList>
            <consortium name="Pathogen Informatics"/>
            <person name="Doyle S."/>
        </authorList>
    </citation>
    <scope>NUCLEOTIDE SEQUENCE [LARGE SCALE GENOMIC DNA]</scope>
    <source>
        <strain evidence="5 6">NCTC10994</strain>
    </source>
</reference>
<keyword evidence="3 5" id="KW-0560">Oxidoreductase</keyword>
<dbReference type="InterPro" id="IPR002346">
    <property type="entry name" value="Mopterin_DH_FAD-bd"/>
</dbReference>
<dbReference type="PROSITE" id="PS51387">
    <property type="entry name" value="FAD_PCMH"/>
    <property type="match status" value="1"/>
</dbReference>
<dbReference type="PANTHER" id="PTHR42659:SF2">
    <property type="entry name" value="XANTHINE DEHYDROGENASE SUBUNIT C-RELATED"/>
    <property type="match status" value="1"/>
</dbReference>
<evidence type="ECO:0000259" key="4">
    <source>
        <dbReference type="PROSITE" id="PS51387"/>
    </source>
</evidence>
<dbReference type="EMBL" id="LS483468">
    <property type="protein sequence ID" value="SQI28503.1"/>
    <property type="molecule type" value="Genomic_DNA"/>
</dbReference>
<evidence type="ECO:0000256" key="3">
    <source>
        <dbReference type="ARBA" id="ARBA00023002"/>
    </source>
</evidence>
<sequence length="291" mass="30780">MKPAAFDYHAPETAAEAVDLLAELGDEAKFIAGGQSLMPLLVLRLAVFEHLVDLRRPAGLRGIDTGTGTVRIGATTTHATVGRSEVIARGVPLLARATPLIGHFQIRNRGTIGGSLAHADAAAEYPAVAMTLDADIETLSPRGTRTIPAEEFFQGMWTTAVEPDELVTAVTFPVWTGRCGYAIEEFTRRSGDFAVAGAAVAVRVDADDRIERCAITVFGMGPAPIRARALETDLVGRGASTISARDVGHDATAHLDAVPSDGHGTDGYRRRVGAAMVARAWTRAVEEALDD</sequence>
<organism evidence="5 6">
    <name type="scientific">Rhodococcus coprophilus</name>
    <dbReference type="NCBI Taxonomy" id="38310"/>
    <lineage>
        <taxon>Bacteria</taxon>
        <taxon>Bacillati</taxon>
        <taxon>Actinomycetota</taxon>
        <taxon>Actinomycetes</taxon>
        <taxon>Mycobacteriales</taxon>
        <taxon>Nocardiaceae</taxon>
        <taxon>Rhodococcus</taxon>
    </lineage>
</organism>
<dbReference type="InterPro" id="IPR016169">
    <property type="entry name" value="FAD-bd_PCMH_sub2"/>
</dbReference>
<accession>A0A2X4TNM8</accession>
<dbReference type="Pfam" id="PF00941">
    <property type="entry name" value="FAD_binding_5"/>
    <property type="match status" value="1"/>
</dbReference>
<dbReference type="InterPro" id="IPR036318">
    <property type="entry name" value="FAD-bd_PCMH-like_sf"/>
</dbReference>
<dbReference type="Gene3D" id="3.30.43.10">
    <property type="entry name" value="Uridine Diphospho-n-acetylenolpyruvylglucosamine Reductase, domain 2"/>
    <property type="match status" value="1"/>
</dbReference>
<dbReference type="Pfam" id="PF03450">
    <property type="entry name" value="CO_deh_flav_C"/>
    <property type="match status" value="1"/>
</dbReference>
<dbReference type="GO" id="GO:0071949">
    <property type="term" value="F:FAD binding"/>
    <property type="evidence" value="ECO:0007669"/>
    <property type="project" value="InterPro"/>
</dbReference>
<dbReference type="FunFam" id="3.30.465.10:FF:000017">
    <property type="entry name" value="Xanthine dehydrogenase, FAD binding subunit"/>
    <property type="match status" value="1"/>
</dbReference>
<name>A0A2X4TNM8_9NOCA</name>
<keyword evidence="2" id="KW-0274">FAD</keyword>
<dbReference type="PANTHER" id="PTHR42659">
    <property type="entry name" value="XANTHINE DEHYDROGENASE SUBUNIT C-RELATED"/>
    <property type="match status" value="1"/>
</dbReference>
<dbReference type="SUPFAM" id="SSF56176">
    <property type="entry name" value="FAD-binding/transporter-associated domain-like"/>
    <property type="match status" value="1"/>
</dbReference>
<dbReference type="AlphaFoldDB" id="A0A2X4TNM8"/>
<dbReference type="EC" id="1.2.7.4" evidence="5"/>
<dbReference type="InterPro" id="IPR005107">
    <property type="entry name" value="CO_DH_flav_C"/>
</dbReference>
<evidence type="ECO:0000256" key="2">
    <source>
        <dbReference type="ARBA" id="ARBA00022827"/>
    </source>
</evidence>
<dbReference type="Gene3D" id="3.30.465.10">
    <property type="match status" value="1"/>
</dbReference>
<dbReference type="InterPro" id="IPR051312">
    <property type="entry name" value="Diverse_Substr_Oxidored"/>
</dbReference>
<gene>
    <name evidence="5" type="primary">kdhM_1</name>
    <name evidence="5" type="ORF">NCTC10994_00248</name>
</gene>
<dbReference type="InterPro" id="IPR016166">
    <property type="entry name" value="FAD-bd_PCMH"/>
</dbReference>
<dbReference type="GO" id="GO:0043885">
    <property type="term" value="F:anaerobic carbon-monoxide dehydrogenase activity"/>
    <property type="evidence" value="ECO:0007669"/>
    <property type="project" value="UniProtKB-EC"/>
</dbReference>
<dbReference type="InterPro" id="IPR036683">
    <property type="entry name" value="CO_DH_flav_C_dom_sf"/>
</dbReference>
<dbReference type="SMART" id="SM01092">
    <property type="entry name" value="CO_deh_flav_C"/>
    <property type="match status" value="1"/>
</dbReference>
<keyword evidence="6" id="KW-1185">Reference proteome</keyword>